<gene>
    <name evidence="2" type="ORF">TL16_g13078</name>
</gene>
<dbReference type="EMBL" id="BLQM01000588">
    <property type="protein sequence ID" value="GMH95107.1"/>
    <property type="molecule type" value="Genomic_DNA"/>
</dbReference>
<dbReference type="Proteomes" id="UP001162640">
    <property type="component" value="Unassembled WGS sequence"/>
</dbReference>
<evidence type="ECO:0000313" key="2">
    <source>
        <dbReference type="EMBL" id="GMH95107.1"/>
    </source>
</evidence>
<accession>A0A9W7BWP5</accession>
<protein>
    <submittedName>
        <fullName evidence="2">Uncharacterized protein</fullName>
    </submittedName>
</protein>
<name>A0A9W7BWP5_9STRA</name>
<keyword evidence="1" id="KW-0732">Signal</keyword>
<evidence type="ECO:0000256" key="1">
    <source>
        <dbReference type="SAM" id="SignalP"/>
    </source>
</evidence>
<feature type="chain" id="PRO_5040937257" evidence="1">
    <location>
        <begin position="18"/>
        <end position="340"/>
    </location>
</feature>
<proteinExistence type="predicted"/>
<feature type="signal peptide" evidence="1">
    <location>
        <begin position="1"/>
        <end position="17"/>
    </location>
</feature>
<reference evidence="3" key="1">
    <citation type="journal article" date="2023" name="Commun. Biol.">
        <title>Genome analysis of Parmales, the sister group of diatoms, reveals the evolutionary specialization of diatoms from phago-mixotrophs to photoautotrophs.</title>
        <authorList>
            <person name="Ban H."/>
            <person name="Sato S."/>
            <person name="Yoshikawa S."/>
            <person name="Yamada K."/>
            <person name="Nakamura Y."/>
            <person name="Ichinomiya M."/>
            <person name="Sato N."/>
            <person name="Blanc-Mathieu R."/>
            <person name="Endo H."/>
            <person name="Kuwata A."/>
            <person name="Ogata H."/>
        </authorList>
    </citation>
    <scope>NUCLEOTIDE SEQUENCE [LARGE SCALE GENOMIC DNA]</scope>
</reference>
<evidence type="ECO:0000313" key="3">
    <source>
        <dbReference type="Proteomes" id="UP001162640"/>
    </source>
</evidence>
<dbReference type="AlphaFoldDB" id="A0A9W7BWP5"/>
<organism evidence="2 3">
    <name type="scientific">Triparma laevis f. inornata</name>
    <dbReference type="NCBI Taxonomy" id="1714386"/>
    <lineage>
        <taxon>Eukaryota</taxon>
        <taxon>Sar</taxon>
        <taxon>Stramenopiles</taxon>
        <taxon>Ochrophyta</taxon>
        <taxon>Bolidophyceae</taxon>
        <taxon>Parmales</taxon>
        <taxon>Triparmaceae</taxon>
        <taxon>Triparma</taxon>
    </lineage>
</organism>
<sequence>MKFLLSSLLLIVVQSDAMSLPSHITEETLCAEGSCSDPDLPYSKVSVSQPGYQWNDAGGYCGSWATQRAVLSKGAWISQQQVRDHTSPCGGNDNEILSCNIDEAWTNLKLDYSRFDFETSPLPQTSAYKSWLKSQLTQGHAVAWMILWSGQSYPIYDLPPPSGMYGHVEPVIGIQSNHPLNTTEVYDDDVILHYTDGGVNTVHRTFGSLEGEWGGEGEKADCGDYSYCIGNPYGFGWAVKGFLDSGMDTVPASLKVDPWISEPDTRSGEDPEELKGTITATELTEGVTYDVYRWDSVKEAFTFEEEYKKTTFTATSDTFIYEDDKSFPSDGTTYYRVVKV</sequence>
<comment type="caution">
    <text evidence="2">The sequence shown here is derived from an EMBL/GenBank/DDBJ whole genome shotgun (WGS) entry which is preliminary data.</text>
</comment>